<dbReference type="Proteomes" id="UP000308600">
    <property type="component" value="Unassembled WGS sequence"/>
</dbReference>
<organism evidence="1 2">
    <name type="scientific">Pluteus cervinus</name>
    <dbReference type="NCBI Taxonomy" id="181527"/>
    <lineage>
        <taxon>Eukaryota</taxon>
        <taxon>Fungi</taxon>
        <taxon>Dikarya</taxon>
        <taxon>Basidiomycota</taxon>
        <taxon>Agaricomycotina</taxon>
        <taxon>Agaricomycetes</taxon>
        <taxon>Agaricomycetidae</taxon>
        <taxon>Agaricales</taxon>
        <taxon>Pluteineae</taxon>
        <taxon>Pluteaceae</taxon>
        <taxon>Pluteus</taxon>
    </lineage>
</organism>
<gene>
    <name evidence="1" type="ORF">BDN72DRAFT_902488</name>
</gene>
<evidence type="ECO:0000313" key="2">
    <source>
        <dbReference type="Proteomes" id="UP000308600"/>
    </source>
</evidence>
<sequence length="266" mass="29658">MPPISLAATRVVPARVRHPPPAPLGDPELQGHSREEQKEINYTRLRNLLKATIPIPDSSTIPCIQDYHTVSAPDIDISPNNFGRWHVSCQDCLGPVIYLNEARNIHDHPYSKTCRLFLDMAEELDDAASRCTTPDGTVILPVRVSSKASSNTTFEDTGATHHTHLSVWAEDGFHRLTADTRKNRGLHLTDIEELLTICARSQGQGLGVYVRLTDSWASHQWDRPLFPQPNEPSILLKVGASQPRPDDIMKILNEEIFGPDPEDADN</sequence>
<accession>A0ACD3ACL3</accession>
<reference evidence="1 2" key="1">
    <citation type="journal article" date="2019" name="Nat. Ecol. Evol.">
        <title>Megaphylogeny resolves global patterns of mushroom evolution.</title>
        <authorList>
            <person name="Varga T."/>
            <person name="Krizsan K."/>
            <person name="Foldi C."/>
            <person name="Dima B."/>
            <person name="Sanchez-Garcia M."/>
            <person name="Sanchez-Ramirez S."/>
            <person name="Szollosi G.J."/>
            <person name="Szarkandi J.G."/>
            <person name="Papp V."/>
            <person name="Albert L."/>
            <person name="Andreopoulos W."/>
            <person name="Angelini C."/>
            <person name="Antonin V."/>
            <person name="Barry K.W."/>
            <person name="Bougher N.L."/>
            <person name="Buchanan P."/>
            <person name="Buyck B."/>
            <person name="Bense V."/>
            <person name="Catcheside P."/>
            <person name="Chovatia M."/>
            <person name="Cooper J."/>
            <person name="Damon W."/>
            <person name="Desjardin D."/>
            <person name="Finy P."/>
            <person name="Geml J."/>
            <person name="Haridas S."/>
            <person name="Hughes K."/>
            <person name="Justo A."/>
            <person name="Karasinski D."/>
            <person name="Kautmanova I."/>
            <person name="Kiss B."/>
            <person name="Kocsube S."/>
            <person name="Kotiranta H."/>
            <person name="LaButti K.M."/>
            <person name="Lechner B.E."/>
            <person name="Liimatainen K."/>
            <person name="Lipzen A."/>
            <person name="Lukacs Z."/>
            <person name="Mihaltcheva S."/>
            <person name="Morgado L.N."/>
            <person name="Niskanen T."/>
            <person name="Noordeloos M.E."/>
            <person name="Ohm R.A."/>
            <person name="Ortiz-Santana B."/>
            <person name="Ovrebo C."/>
            <person name="Racz N."/>
            <person name="Riley R."/>
            <person name="Savchenko A."/>
            <person name="Shiryaev A."/>
            <person name="Soop K."/>
            <person name="Spirin V."/>
            <person name="Szebenyi C."/>
            <person name="Tomsovsky M."/>
            <person name="Tulloss R.E."/>
            <person name="Uehling J."/>
            <person name="Grigoriev I.V."/>
            <person name="Vagvolgyi C."/>
            <person name="Papp T."/>
            <person name="Martin F.M."/>
            <person name="Miettinen O."/>
            <person name="Hibbett D.S."/>
            <person name="Nagy L.G."/>
        </authorList>
    </citation>
    <scope>NUCLEOTIDE SEQUENCE [LARGE SCALE GENOMIC DNA]</scope>
    <source>
        <strain evidence="1 2">NL-1719</strain>
    </source>
</reference>
<protein>
    <submittedName>
        <fullName evidence="1">Uncharacterized protein</fullName>
    </submittedName>
</protein>
<dbReference type="EMBL" id="ML208528">
    <property type="protein sequence ID" value="TFK63327.1"/>
    <property type="molecule type" value="Genomic_DNA"/>
</dbReference>
<name>A0ACD3ACL3_9AGAR</name>
<evidence type="ECO:0000313" key="1">
    <source>
        <dbReference type="EMBL" id="TFK63327.1"/>
    </source>
</evidence>
<proteinExistence type="predicted"/>
<keyword evidence="2" id="KW-1185">Reference proteome</keyword>